<reference evidence="3 4" key="1">
    <citation type="journal article" date="2007" name="Science">
        <title>Sea anemone genome reveals ancestral eumetazoan gene repertoire and genomic organization.</title>
        <authorList>
            <person name="Putnam N.H."/>
            <person name="Srivastava M."/>
            <person name="Hellsten U."/>
            <person name="Dirks B."/>
            <person name="Chapman J."/>
            <person name="Salamov A."/>
            <person name="Terry A."/>
            <person name="Shapiro H."/>
            <person name="Lindquist E."/>
            <person name="Kapitonov V.V."/>
            <person name="Jurka J."/>
            <person name="Genikhovich G."/>
            <person name="Grigoriev I.V."/>
            <person name="Lucas S.M."/>
            <person name="Steele R.E."/>
            <person name="Finnerty J.R."/>
            <person name="Technau U."/>
            <person name="Martindale M.Q."/>
            <person name="Rokhsar D.S."/>
        </authorList>
    </citation>
    <scope>NUCLEOTIDE SEQUENCE [LARGE SCALE GENOMIC DNA]</scope>
    <source>
        <strain evidence="4">CH2 X CH6</strain>
    </source>
</reference>
<dbReference type="InterPro" id="IPR021025">
    <property type="entry name" value="Fanconi_anaemia_gr_E_prot_C"/>
</dbReference>
<dbReference type="Gene3D" id="1.25.40.480">
    <property type="match status" value="1"/>
</dbReference>
<dbReference type="HOGENOM" id="CLU_473535_0_0_1"/>
<dbReference type="InParanoid" id="A7S6D3"/>
<evidence type="ECO:0000313" key="4">
    <source>
        <dbReference type="Proteomes" id="UP000001593"/>
    </source>
</evidence>
<dbReference type="OrthoDB" id="2449818at2759"/>
<name>A7S6D3_NEMVE</name>
<dbReference type="Pfam" id="PF11510">
    <property type="entry name" value="FA_FANCE"/>
    <property type="match status" value="1"/>
</dbReference>
<dbReference type="STRING" id="45351.A7S6D3"/>
<evidence type="ECO:0000256" key="1">
    <source>
        <dbReference type="SAM" id="MobiDB-lite"/>
    </source>
</evidence>
<feature type="region of interest" description="Disordered" evidence="1">
    <location>
        <begin position="247"/>
        <end position="269"/>
    </location>
</feature>
<dbReference type="InterPro" id="IPR039685">
    <property type="entry name" value="FANCE"/>
</dbReference>
<dbReference type="CDD" id="cd07439">
    <property type="entry name" value="FANCE_c-term"/>
    <property type="match status" value="1"/>
</dbReference>
<feature type="domain" description="Fanconi Anaemia group E protein C-terminal" evidence="2">
    <location>
        <begin position="325"/>
        <end position="574"/>
    </location>
</feature>
<dbReference type="KEGG" id="nve:5512430"/>
<organism evidence="3 4">
    <name type="scientific">Nematostella vectensis</name>
    <name type="common">Starlet sea anemone</name>
    <dbReference type="NCBI Taxonomy" id="45351"/>
    <lineage>
        <taxon>Eukaryota</taxon>
        <taxon>Metazoa</taxon>
        <taxon>Cnidaria</taxon>
        <taxon>Anthozoa</taxon>
        <taxon>Hexacorallia</taxon>
        <taxon>Actiniaria</taxon>
        <taxon>Edwardsiidae</taxon>
        <taxon>Nematostella</taxon>
    </lineage>
</organism>
<protein>
    <recommendedName>
        <fullName evidence="2">Fanconi Anaemia group E protein C-terminal domain-containing protein</fullName>
    </recommendedName>
</protein>
<sequence length="576" mass="65072">MASVSNLSKEKGTTDFPSSEFLSSLLASYPTEWQGVFGALNSNIEPISNAAFWLEMKISAAKYEDKIPPFWSDFLKHLKQEYPVVLDNEINFKPKLFLLPLNLQRNVLSFITENIEKIPSEFLKTFVEELLVNEKDLHIWTSTLLRVLRVKIEQAEQQKKGILDTVYFTQITTEHNRSKLDKLCDRIRETRDSVDKMADIHLVSIDDIESNTKLPLLSASSSTNADYIDQIQKDFQSCDTIRHARIDDGENASESKESELLSPTSNSPKTVTKAIDAEIPIKKPKLDDAKADIIKIAPDDVEILDIDENTTSDPVEPFIKEKGEALKQLCLTLSDAGNTGANEELNALESFLELPTDKLETICRYAYIECINEQVFCILCQMFLSLPWEPSFANTCTFARCCILPQLRQLNQAASRILITAVISFAKKNPKPLCEAVFAPLIKDPSFNTFQAETICRILKDAFCSVSSQHLLSFIVKEGAPNTKYNWSEEILTVIQAILESKPVFEEGLYSSFLQTLDNQSARFSKSLKFSKMLLEVINKNKQLAAGHRQLLLGITERCETFLKKALITAVKKLKE</sequence>
<dbReference type="GO" id="GO:0036297">
    <property type="term" value="P:interstrand cross-link repair"/>
    <property type="evidence" value="ECO:0007669"/>
    <property type="project" value="InterPro"/>
</dbReference>
<feature type="compositionally biased region" description="Basic and acidic residues" evidence="1">
    <location>
        <begin position="247"/>
        <end position="259"/>
    </location>
</feature>
<proteinExistence type="predicted"/>
<evidence type="ECO:0000259" key="2">
    <source>
        <dbReference type="Pfam" id="PF11510"/>
    </source>
</evidence>
<dbReference type="GO" id="GO:0043240">
    <property type="term" value="C:Fanconi anaemia nuclear complex"/>
    <property type="evidence" value="ECO:0000318"/>
    <property type="project" value="GO_Central"/>
</dbReference>
<accession>A7S6D3</accession>
<gene>
    <name evidence="3" type="ORF">NEMVEDRAFT_v1g207494</name>
</gene>
<dbReference type="eggNOG" id="ENOG502QQV6">
    <property type="taxonomic scope" value="Eukaryota"/>
</dbReference>
<dbReference type="PANTHER" id="PTHR32094:SF5">
    <property type="entry name" value="FANCONI ANEMIA GROUP E PROTEIN"/>
    <property type="match status" value="1"/>
</dbReference>
<dbReference type="OMA" id="LRLPWIC"/>
<evidence type="ECO:0000313" key="3">
    <source>
        <dbReference type="EMBL" id="EDO40698.1"/>
    </source>
</evidence>
<dbReference type="Proteomes" id="UP000001593">
    <property type="component" value="Unassembled WGS sequence"/>
</dbReference>
<keyword evidence="4" id="KW-1185">Reference proteome</keyword>
<dbReference type="PhylomeDB" id="A7S6D3"/>
<dbReference type="PANTHER" id="PTHR32094">
    <property type="entry name" value="FANCONI ANEMIA GROUP E PROTEIN"/>
    <property type="match status" value="1"/>
</dbReference>
<dbReference type="AlphaFoldDB" id="A7S6D3"/>
<dbReference type="EMBL" id="DS469587">
    <property type="protein sequence ID" value="EDO40698.1"/>
    <property type="molecule type" value="Genomic_DNA"/>
</dbReference>